<comment type="caution">
    <text evidence="2">The sequence shown here is derived from an EMBL/GenBank/DDBJ whole genome shotgun (WGS) entry which is preliminary data.</text>
</comment>
<dbReference type="EMBL" id="BAAAMR010000007">
    <property type="protein sequence ID" value="GAA2124734.1"/>
    <property type="molecule type" value="Genomic_DNA"/>
</dbReference>
<dbReference type="Proteomes" id="UP001501020">
    <property type="component" value="Unassembled WGS sequence"/>
</dbReference>
<sequence>MKRKATLALAASVAAAGATGVALAAPASAATSPAAVCGSGYSVIDHKALTGSTAYLLWNSSSGRNCVVTVKTTSVGTKTRTGAYLYVQGSNPISDVDDYAYYAGPVSAPAAGKCVQWGGGTNNQWWYSGWTHCS</sequence>
<feature type="signal peptide" evidence="1">
    <location>
        <begin position="1"/>
        <end position="24"/>
    </location>
</feature>
<organism evidence="2 3">
    <name type="scientific">Actinomadura napierensis</name>
    <dbReference type="NCBI Taxonomy" id="267854"/>
    <lineage>
        <taxon>Bacteria</taxon>
        <taxon>Bacillati</taxon>
        <taxon>Actinomycetota</taxon>
        <taxon>Actinomycetes</taxon>
        <taxon>Streptosporangiales</taxon>
        <taxon>Thermomonosporaceae</taxon>
        <taxon>Actinomadura</taxon>
    </lineage>
</organism>
<keyword evidence="3" id="KW-1185">Reference proteome</keyword>
<evidence type="ECO:0000313" key="3">
    <source>
        <dbReference type="Proteomes" id="UP001501020"/>
    </source>
</evidence>
<gene>
    <name evidence="2" type="ORF">GCM10009727_12440</name>
</gene>
<evidence type="ECO:0008006" key="4">
    <source>
        <dbReference type="Google" id="ProtNLM"/>
    </source>
</evidence>
<protein>
    <recommendedName>
        <fullName evidence="4">Acetyltransferase</fullName>
    </recommendedName>
</protein>
<reference evidence="3" key="1">
    <citation type="journal article" date="2019" name="Int. J. Syst. Evol. Microbiol.">
        <title>The Global Catalogue of Microorganisms (GCM) 10K type strain sequencing project: providing services to taxonomists for standard genome sequencing and annotation.</title>
        <authorList>
            <consortium name="The Broad Institute Genomics Platform"/>
            <consortium name="The Broad Institute Genome Sequencing Center for Infectious Disease"/>
            <person name="Wu L."/>
            <person name="Ma J."/>
        </authorList>
    </citation>
    <scope>NUCLEOTIDE SEQUENCE [LARGE SCALE GENOMIC DNA]</scope>
    <source>
        <strain evidence="3">JCM 13850</strain>
    </source>
</reference>
<dbReference type="RefSeq" id="WP_344262421.1">
    <property type="nucleotide sequence ID" value="NZ_BAAAMR010000007.1"/>
</dbReference>
<feature type="chain" id="PRO_5047043210" description="Acetyltransferase" evidence="1">
    <location>
        <begin position="25"/>
        <end position="134"/>
    </location>
</feature>
<evidence type="ECO:0000256" key="1">
    <source>
        <dbReference type="SAM" id="SignalP"/>
    </source>
</evidence>
<name>A0ABP5K0I0_9ACTN</name>
<evidence type="ECO:0000313" key="2">
    <source>
        <dbReference type="EMBL" id="GAA2124734.1"/>
    </source>
</evidence>
<keyword evidence="1" id="KW-0732">Signal</keyword>
<proteinExistence type="predicted"/>
<accession>A0ABP5K0I0</accession>